<feature type="non-terminal residue" evidence="2">
    <location>
        <position position="1"/>
    </location>
</feature>
<feature type="region of interest" description="Disordered" evidence="1">
    <location>
        <begin position="629"/>
        <end position="650"/>
    </location>
</feature>
<organism evidence="2">
    <name type="scientific">Cladocopium goreaui</name>
    <dbReference type="NCBI Taxonomy" id="2562237"/>
    <lineage>
        <taxon>Eukaryota</taxon>
        <taxon>Sar</taxon>
        <taxon>Alveolata</taxon>
        <taxon>Dinophyceae</taxon>
        <taxon>Suessiales</taxon>
        <taxon>Symbiodiniaceae</taxon>
        <taxon>Cladocopium</taxon>
    </lineage>
</organism>
<evidence type="ECO:0000313" key="3">
    <source>
        <dbReference type="EMBL" id="CAL1158228.1"/>
    </source>
</evidence>
<keyword evidence="4" id="KW-1185">Reference proteome</keyword>
<evidence type="ECO:0000313" key="2">
    <source>
        <dbReference type="EMBL" id="CAI4004853.1"/>
    </source>
</evidence>
<dbReference type="OrthoDB" id="441852at2759"/>
<dbReference type="EMBL" id="CAMXCT010003513">
    <property type="protein sequence ID" value="CAI4004853.1"/>
    <property type="molecule type" value="Genomic_DNA"/>
</dbReference>
<dbReference type="EMBL" id="CAMXCT020003513">
    <property type="protein sequence ID" value="CAL1158228.1"/>
    <property type="molecule type" value="Genomic_DNA"/>
</dbReference>
<proteinExistence type="predicted"/>
<accession>A0A9P1D5T8</accession>
<feature type="region of interest" description="Disordered" evidence="1">
    <location>
        <begin position="672"/>
        <end position="740"/>
    </location>
</feature>
<dbReference type="Proteomes" id="UP001152797">
    <property type="component" value="Unassembled WGS sequence"/>
</dbReference>
<reference evidence="3" key="2">
    <citation type="submission" date="2024-04" db="EMBL/GenBank/DDBJ databases">
        <authorList>
            <person name="Chen Y."/>
            <person name="Shah S."/>
            <person name="Dougan E. K."/>
            <person name="Thang M."/>
            <person name="Chan C."/>
        </authorList>
    </citation>
    <scope>NUCLEOTIDE SEQUENCE [LARGE SCALE GENOMIC DNA]</scope>
</reference>
<dbReference type="EMBL" id="CAMXCT030003513">
    <property type="protein sequence ID" value="CAL4792165.1"/>
    <property type="molecule type" value="Genomic_DNA"/>
</dbReference>
<feature type="compositionally biased region" description="Basic and acidic residues" evidence="1">
    <location>
        <begin position="717"/>
        <end position="731"/>
    </location>
</feature>
<evidence type="ECO:0000313" key="4">
    <source>
        <dbReference type="Proteomes" id="UP001152797"/>
    </source>
</evidence>
<feature type="non-terminal residue" evidence="2">
    <location>
        <position position="898"/>
    </location>
</feature>
<name>A0A9P1D5T8_9DINO</name>
<comment type="caution">
    <text evidence="2">The sequence shown here is derived from an EMBL/GenBank/DDBJ whole genome shotgun (WGS) entry which is preliminary data.</text>
</comment>
<reference evidence="2" key="1">
    <citation type="submission" date="2022-10" db="EMBL/GenBank/DDBJ databases">
        <authorList>
            <person name="Chen Y."/>
            <person name="Dougan E. K."/>
            <person name="Chan C."/>
            <person name="Rhodes N."/>
            <person name="Thang M."/>
        </authorList>
    </citation>
    <scope>NUCLEOTIDE SEQUENCE</scope>
</reference>
<gene>
    <name evidence="2" type="ORF">C1SCF055_LOCUS30622</name>
</gene>
<protein>
    <submittedName>
        <fullName evidence="2">Uncharacterized protein</fullName>
    </submittedName>
</protein>
<feature type="region of interest" description="Disordered" evidence="1">
    <location>
        <begin position="783"/>
        <end position="803"/>
    </location>
</feature>
<evidence type="ECO:0000256" key="1">
    <source>
        <dbReference type="SAM" id="MobiDB-lite"/>
    </source>
</evidence>
<dbReference type="AlphaFoldDB" id="A0A9P1D5T8"/>
<sequence>ENFEMTPSFGALVTYEDAKTFLVPTVALQENLQMEWEPIFKVDLRMKGMVLLMMYTQTSALDAAQATNLLGRIMELSTAATTAATTANQMLEAFNSGGGKGAPRYSDLMKDVEQLETMTEMATLEAPVQELAMKLYSILSSHLQGPALQIVRAHSSQRPRALAIGQAIMQHPTFPQQRSMLENLLQFDMLLDQYELAAGHRVPDDLTVSTVLRCLGSATRRHLERIMDEGMDYAALKDKLILLDKSTKAWSSDNFLRNLQVSNLFCLSRSGGNQKGGYKGKSKQKGKKGVNEEDELFHVRAVPAAGQLVVLDSRADISLLPYHTSGCGTSRPGGRTILEDAQGLHRENVEFCNQHYVSVSDYVDSEIEECNKPTFVLTNSRFCMEMAEHYKLEEVDKVDPHGAGGESAPVFEWQFENKDTLVVNDEPLKMDSSIGFLRAAAEYLGVSKNGNKQKVQTLEHEQLFLDSNRLYKDEQWKQGLGGQSIPRTPSEEVALHELSQVPYRDWGLHCVSCKDNQDPQRPVEFSGLENFTFLFETFEYVRIFPFFCNRKARKEIKDALQVERAIQTVVLVLHGQGPNTKAGPQWVPGVWLTKTHGDDLHVVATPEGLLKGKAIRRLIQTRGDLRGCSWFRRSPSRSSPGPPTPKPVVERQEKLPEEAIDYDARDVIDYARTHPPSPVSDAGMPEAEETNRSHGGECFSPHKSTKLDVAATGGEKAALDDSNVREPETKVPKTIPEGSLSSSSSRLFALHYAGNIQHVMEVGEVDDEQWEEDIAGYLEPDWVALGDGDGDDDQVDEGRSPEVDPDELAQLDEAAGFEEIARLLEMKVIEEPSVEDLEQAVVLCTRSVMDWRFRNQKWQRRCRYVAREFRAGDKRSAATFAPTSGAGAQLVLVAVAFN</sequence>